<evidence type="ECO:0000256" key="1">
    <source>
        <dbReference type="SAM" id="MobiDB-lite"/>
    </source>
</evidence>
<feature type="region of interest" description="Disordered" evidence="1">
    <location>
        <begin position="165"/>
        <end position="203"/>
    </location>
</feature>
<comment type="caution">
    <text evidence="2">The sequence shown here is derived from an EMBL/GenBank/DDBJ whole genome shotgun (WGS) entry which is preliminary data.</text>
</comment>
<organism evidence="2 3">
    <name type="scientific">Nonomuraea polychroma</name>
    <dbReference type="NCBI Taxonomy" id="46176"/>
    <lineage>
        <taxon>Bacteria</taxon>
        <taxon>Bacillati</taxon>
        <taxon>Actinomycetota</taxon>
        <taxon>Actinomycetes</taxon>
        <taxon>Streptosporangiales</taxon>
        <taxon>Streptosporangiaceae</taxon>
        <taxon>Nonomuraea</taxon>
    </lineage>
</organism>
<protein>
    <submittedName>
        <fullName evidence="2">Uncharacterized protein</fullName>
    </submittedName>
</protein>
<gene>
    <name evidence="2" type="ORF">EDD27_6124</name>
</gene>
<reference evidence="2 3" key="1">
    <citation type="submission" date="2019-01" db="EMBL/GenBank/DDBJ databases">
        <title>Sequencing the genomes of 1000 actinobacteria strains.</title>
        <authorList>
            <person name="Klenk H.-P."/>
        </authorList>
    </citation>
    <scope>NUCLEOTIDE SEQUENCE [LARGE SCALE GENOMIC DNA]</scope>
    <source>
        <strain evidence="2 3">DSM 43925</strain>
    </source>
</reference>
<keyword evidence="3" id="KW-1185">Reference proteome</keyword>
<evidence type="ECO:0000313" key="3">
    <source>
        <dbReference type="Proteomes" id="UP000284824"/>
    </source>
</evidence>
<feature type="region of interest" description="Disordered" evidence="1">
    <location>
        <begin position="1"/>
        <end position="67"/>
    </location>
</feature>
<proteinExistence type="predicted"/>
<dbReference type="EMBL" id="SAUN01000001">
    <property type="protein sequence ID" value="RVX43442.1"/>
    <property type="molecule type" value="Genomic_DNA"/>
</dbReference>
<accession>A0A438MCF3</accession>
<feature type="region of interest" description="Disordered" evidence="1">
    <location>
        <begin position="220"/>
        <end position="244"/>
    </location>
</feature>
<feature type="compositionally biased region" description="Low complexity" evidence="1">
    <location>
        <begin position="8"/>
        <end position="18"/>
    </location>
</feature>
<sequence>MPAPPAPRRGGASRWPAAARRDACAAHVATPVTPAPPTWRRPRRIAPPVLRRPPAARRPATRRPRRYGLRRRAVAACGRALPLSRRLRSVLDANAATDASAAGSAATLADTTRPRPCMPTAACGRPVPYAAALTPGEHRTRRHRPIPLAAAESRRFRLWPVRLTGAPTRSHRSHSPSGMPGSSGRPGAGGRVASGRCQPMPDRRLRISPRMDSLVAKFRRTYSAPPGPKPSPSVSSTLASRSMTSAIPVRPTCSHARYVA</sequence>
<evidence type="ECO:0000313" key="2">
    <source>
        <dbReference type="EMBL" id="RVX43442.1"/>
    </source>
</evidence>
<dbReference type="Proteomes" id="UP000284824">
    <property type="component" value="Unassembled WGS sequence"/>
</dbReference>
<dbReference type="AlphaFoldDB" id="A0A438MCF3"/>
<name>A0A438MCF3_9ACTN</name>